<organism evidence="2 3">
    <name type="scientific">Sphaerobolus stellatus (strain SS14)</name>
    <dbReference type="NCBI Taxonomy" id="990650"/>
    <lineage>
        <taxon>Eukaryota</taxon>
        <taxon>Fungi</taxon>
        <taxon>Dikarya</taxon>
        <taxon>Basidiomycota</taxon>
        <taxon>Agaricomycotina</taxon>
        <taxon>Agaricomycetes</taxon>
        <taxon>Phallomycetidae</taxon>
        <taxon>Geastrales</taxon>
        <taxon>Sphaerobolaceae</taxon>
        <taxon>Sphaerobolus</taxon>
    </lineage>
</organism>
<reference evidence="2 3" key="1">
    <citation type="submission" date="2014-06" db="EMBL/GenBank/DDBJ databases">
        <title>Evolutionary Origins and Diversification of the Mycorrhizal Mutualists.</title>
        <authorList>
            <consortium name="DOE Joint Genome Institute"/>
            <consortium name="Mycorrhizal Genomics Consortium"/>
            <person name="Kohler A."/>
            <person name="Kuo A."/>
            <person name="Nagy L.G."/>
            <person name="Floudas D."/>
            <person name="Copeland A."/>
            <person name="Barry K.W."/>
            <person name="Cichocki N."/>
            <person name="Veneault-Fourrey C."/>
            <person name="LaButti K."/>
            <person name="Lindquist E.A."/>
            <person name="Lipzen A."/>
            <person name="Lundell T."/>
            <person name="Morin E."/>
            <person name="Murat C."/>
            <person name="Riley R."/>
            <person name="Ohm R."/>
            <person name="Sun H."/>
            <person name="Tunlid A."/>
            <person name="Henrissat B."/>
            <person name="Grigoriev I.V."/>
            <person name="Hibbett D.S."/>
            <person name="Martin F."/>
        </authorList>
    </citation>
    <scope>NUCLEOTIDE SEQUENCE [LARGE SCALE GENOMIC DNA]</scope>
    <source>
        <strain evidence="2 3">SS14</strain>
    </source>
</reference>
<feature type="compositionally biased region" description="Basic and acidic residues" evidence="1">
    <location>
        <begin position="347"/>
        <end position="361"/>
    </location>
</feature>
<sequence>MAPQQRHSPTTNDDIRSATHRSDLRKEQVEKNVLAIEVKELTRQLADADNRESVTQHPCHRRRKAAEIPDKQRHTQVKDIAHKFTYMSILWLHQPSETFQLSLDEEYDPLSHFISEDGFLQGQLWLLLEVIPGDLHEEMNDDIFINTFTAAMHQQRSNASTRVRPDSGTAIFRCTDEEFANRADNFKDLIGWSSKDDGYKVLAPILFKDYNKKMDKWKIFRNPILMCTYATLMLGPSSIKKAKGNSIYVHHSLHSSLEPLWGIRAVTPAAIATSAILACFSASADHSFQPIGQITQIHYQNDFKYYLKYLCEGLPEFPKQINHSTVEEGLDDIINDLYDEAEQVLSDSDREDHGIDQENSKGVESPQIGDSERDNHGTNTENSKEVEKLEMVTVSERSPSPLMDIEDKATLCRRHPNQLLCLSSLLPDTQPRKKSNGKRKIIAVMDSQDEEGQKNVPPKKVHKKQSRRARKEATQPSLHRSMHFH</sequence>
<accession>A0A0C9VA27</accession>
<feature type="region of interest" description="Disordered" evidence="1">
    <location>
        <begin position="48"/>
        <end position="74"/>
    </location>
</feature>
<feature type="region of interest" description="Disordered" evidence="1">
    <location>
        <begin position="1"/>
        <end position="24"/>
    </location>
</feature>
<protein>
    <submittedName>
        <fullName evidence="2">Uncharacterized protein</fullName>
    </submittedName>
</protein>
<dbReference type="EMBL" id="KN837161">
    <property type="protein sequence ID" value="KIJ38362.1"/>
    <property type="molecule type" value="Genomic_DNA"/>
</dbReference>
<feature type="compositionally biased region" description="Basic and acidic residues" evidence="1">
    <location>
        <begin position="370"/>
        <end position="390"/>
    </location>
</feature>
<evidence type="ECO:0000256" key="1">
    <source>
        <dbReference type="SAM" id="MobiDB-lite"/>
    </source>
</evidence>
<gene>
    <name evidence="2" type="ORF">M422DRAFT_259019</name>
</gene>
<evidence type="ECO:0000313" key="2">
    <source>
        <dbReference type="EMBL" id="KIJ38362.1"/>
    </source>
</evidence>
<dbReference type="AlphaFoldDB" id="A0A0C9VA27"/>
<feature type="compositionally biased region" description="Polar residues" evidence="1">
    <location>
        <begin position="1"/>
        <end position="12"/>
    </location>
</feature>
<feature type="region of interest" description="Disordered" evidence="1">
    <location>
        <begin position="445"/>
        <end position="485"/>
    </location>
</feature>
<feature type="region of interest" description="Disordered" evidence="1">
    <location>
        <begin position="347"/>
        <end position="401"/>
    </location>
</feature>
<evidence type="ECO:0000313" key="3">
    <source>
        <dbReference type="Proteomes" id="UP000054279"/>
    </source>
</evidence>
<proteinExistence type="predicted"/>
<keyword evidence="3" id="KW-1185">Reference proteome</keyword>
<dbReference type="HOGENOM" id="CLU_031744_3_1_1"/>
<dbReference type="InterPro" id="IPR046521">
    <property type="entry name" value="DUF6698"/>
</dbReference>
<feature type="compositionally biased region" description="Basic and acidic residues" evidence="1">
    <location>
        <begin position="13"/>
        <end position="24"/>
    </location>
</feature>
<dbReference type="OrthoDB" id="3231188at2759"/>
<feature type="compositionally biased region" description="Basic and acidic residues" evidence="1">
    <location>
        <begin position="65"/>
        <end position="74"/>
    </location>
</feature>
<name>A0A0C9VA27_SPHS4</name>
<feature type="compositionally biased region" description="Basic residues" evidence="1">
    <location>
        <begin position="457"/>
        <end position="470"/>
    </location>
</feature>
<dbReference type="Proteomes" id="UP000054279">
    <property type="component" value="Unassembled WGS sequence"/>
</dbReference>
<dbReference type="Pfam" id="PF20414">
    <property type="entry name" value="DUF6698"/>
    <property type="match status" value="1"/>
</dbReference>